<dbReference type="RefSeq" id="WP_209808983.1">
    <property type="nucleotide sequence ID" value="NZ_JAGGKT010000002.1"/>
</dbReference>
<organism evidence="2 3">
    <name type="scientific">Ammoniphilus resinae</name>
    <dbReference type="NCBI Taxonomy" id="861532"/>
    <lineage>
        <taxon>Bacteria</taxon>
        <taxon>Bacillati</taxon>
        <taxon>Bacillota</taxon>
        <taxon>Bacilli</taxon>
        <taxon>Bacillales</taxon>
        <taxon>Paenibacillaceae</taxon>
        <taxon>Aneurinibacillus group</taxon>
        <taxon>Ammoniphilus</taxon>
    </lineage>
</organism>
<name>A0ABS4GL55_9BACL</name>
<sequence>MDFHYTVTTDKSINEAIQSLEQKLKENKFGILWQLDLPAKLQEKGVTSYTSPYHILEVCNPKEAARVLNQNELVGYFLPCKITVYQSKDGQTKIGLPKPSAMINLLDDQELQSIAQEIEATLINVLEQSK</sequence>
<dbReference type="PIRSF" id="PIRSF021774">
    <property type="entry name" value="UCP021774"/>
    <property type="match status" value="1"/>
</dbReference>
<evidence type="ECO:0000313" key="2">
    <source>
        <dbReference type="EMBL" id="MBP1930867.1"/>
    </source>
</evidence>
<dbReference type="PANTHER" id="PTHR38342">
    <property type="entry name" value="SLR5037 PROTEIN"/>
    <property type="match status" value="1"/>
</dbReference>
<reference evidence="2 3" key="1">
    <citation type="submission" date="2021-03" db="EMBL/GenBank/DDBJ databases">
        <title>Genomic Encyclopedia of Type Strains, Phase IV (KMG-IV): sequencing the most valuable type-strain genomes for metagenomic binning, comparative biology and taxonomic classification.</title>
        <authorList>
            <person name="Goeker M."/>
        </authorList>
    </citation>
    <scope>NUCLEOTIDE SEQUENCE [LARGE SCALE GENOMIC DNA]</scope>
    <source>
        <strain evidence="2 3">DSM 24738</strain>
    </source>
</reference>
<dbReference type="SUPFAM" id="SSF103247">
    <property type="entry name" value="TT1751-like"/>
    <property type="match status" value="1"/>
</dbReference>
<evidence type="ECO:0000313" key="3">
    <source>
        <dbReference type="Proteomes" id="UP001519343"/>
    </source>
</evidence>
<dbReference type="Gene3D" id="3.30.310.70">
    <property type="entry name" value="TT1751-like domain"/>
    <property type="match status" value="1"/>
</dbReference>
<dbReference type="EMBL" id="JAGGKT010000002">
    <property type="protein sequence ID" value="MBP1930867.1"/>
    <property type="molecule type" value="Genomic_DNA"/>
</dbReference>
<dbReference type="Proteomes" id="UP001519343">
    <property type="component" value="Unassembled WGS sequence"/>
</dbReference>
<dbReference type="InterPro" id="IPR035923">
    <property type="entry name" value="TT1751-like_sf"/>
</dbReference>
<dbReference type="CDD" id="cd14797">
    <property type="entry name" value="DUF302"/>
    <property type="match status" value="1"/>
</dbReference>
<comment type="caution">
    <text evidence="2">The sequence shown here is derived from an EMBL/GenBank/DDBJ whole genome shotgun (WGS) entry which is preliminary data.</text>
</comment>
<gene>
    <name evidence="2" type="ORF">J2Z37_000864</name>
</gene>
<proteinExistence type="predicted"/>
<keyword evidence="3" id="KW-1185">Reference proteome</keyword>
<dbReference type="Pfam" id="PF03625">
    <property type="entry name" value="DUF302"/>
    <property type="match status" value="1"/>
</dbReference>
<feature type="domain" description="DUF302" evidence="1">
    <location>
        <begin position="36"/>
        <end position="99"/>
    </location>
</feature>
<protein>
    <submittedName>
        <fullName evidence="2">Uncharacterized protein (DUF302 family)</fullName>
    </submittedName>
</protein>
<dbReference type="InterPro" id="IPR005180">
    <property type="entry name" value="DUF302"/>
</dbReference>
<accession>A0ABS4GL55</accession>
<dbReference type="InterPro" id="IPR016796">
    <property type="entry name" value="UCP021774"/>
</dbReference>
<evidence type="ECO:0000259" key="1">
    <source>
        <dbReference type="Pfam" id="PF03625"/>
    </source>
</evidence>
<dbReference type="PANTHER" id="PTHR38342:SF1">
    <property type="entry name" value="SLR5037 PROTEIN"/>
    <property type="match status" value="1"/>
</dbReference>